<dbReference type="InterPro" id="IPR004358">
    <property type="entry name" value="Sig_transdc_His_kin-like_C"/>
</dbReference>
<name>A0A5D3WHG8_9BACT</name>
<keyword evidence="4" id="KW-0808">Transferase</keyword>
<dbReference type="SUPFAM" id="SSF55785">
    <property type="entry name" value="PYP-like sensor domain (PAS domain)"/>
    <property type="match status" value="3"/>
</dbReference>
<feature type="domain" description="Histidine kinase" evidence="11">
    <location>
        <begin position="708"/>
        <end position="952"/>
    </location>
</feature>
<dbReference type="InterPro" id="IPR000014">
    <property type="entry name" value="PAS"/>
</dbReference>
<dbReference type="SMART" id="SM00062">
    <property type="entry name" value="PBPb"/>
    <property type="match status" value="1"/>
</dbReference>
<evidence type="ECO:0000256" key="7">
    <source>
        <dbReference type="ARBA" id="ARBA00022840"/>
    </source>
</evidence>
<keyword evidence="10" id="KW-1133">Transmembrane helix</keyword>
<dbReference type="SMART" id="SM00086">
    <property type="entry name" value="PAC"/>
    <property type="match status" value="3"/>
</dbReference>
<dbReference type="Proteomes" id="UP000324159">
    <property type="component" value="Unassembled WGS sequence"/>
</dbReference>
<dbReference type="Pfam" id="PF02518">
    <property type="entry name" value="HATPase_c"/>
    <property type="match status" value="1"/>
</dbReference>
<feature type="domain" description="PAS" evidence="12">
    <location>
        <begin position="444"/>
        <end position="499"/>
    </location>
</feature>
<evidence type="ECO:0000256" key="3">
    <source>
        <dbReference type="ARBA" id="ARBA00022553"/>
    </source>
</evidence>
<evidence type="ECO:0000256" key="4">
    <source>
        <dbReference type="ARBA" id="ARBA00022679"/>
    </source>
</evidence>
<feature type="transmembrane region" description="Helical" evidence="10">
    <location>
        <begin position="272"/>
        <end position="292"/>
    </location>
</feature>
<feature type="domain" description="PAC" evidence="13">
    <location>
        <begin position="516"/>
        <end position="568"/>
    </location>
</feature>
<keyword evidence="9" id="KW-0175">Coiled coil</keyword>
<protein>
    <recommendedName>
        <fullName evidence="2">histidine kinase</fullName>
        <ecNumber evidence="2">2.7.13.3</ecNumber>
    </recommendedName>
</protein>
<evidence type="ECO:0000256" key="8">
    <source>
        <dbReference type="ARBA" id="ARBA00023012"/>
    </source>
</evidence>
<feature type="domain" description="PAS" evidence="12">
    <location>
        <begin position="324"/>
        <end position="394"/>
    </location>
</feature>
<accession>A0A5D3WHG8</accession>
<dbReference type="AlphaFoldDB" id="A0A5D3WHG8"/>
<keyword evidence="5" id="KW-0547">Nucleotide-binding</keyword>
<evidence type="ECO:0000313" key="15">
    <source>
        <dbReference type="Proteomes" id="UP000324159"/>
    </source>
</evidence>
<dbReference type="SMART" id="SM00387">
    <property type="entry name" value="HATPase_c"/>
    <property type="match status" value="1"/>
</dbReference>
<evidence type="ECO:0000256" key="5">
    <source>
        <dbReference type="ARBA" id="ARBA00022741"/>
    </source>
</evidence>
<dbReference type="SUPFAM" id="SSF47384">
    <property type="entry name" value="Homodimeric domain of signal transducing histidine kinase"/>
    <property type="match status" value="1"/>
</dbReference>
<dbReference type="GO" id="GO:0006355">
    <property type="term" value="P:regulation of DNA-templated transcription"/>
    <property type="evidence" value="ECO:0007669"/>
    <property type="project" value="InterPro"/>
</dbReference>
<dbReference type="PANTHER" id="PTHR43065">
    <property type="entry name" value="SENSOR HISTIDINE KINASE"/>
    <property type="match status" value="1"/>
</dbReference>
<dbReference type="InterPro" id="IPR005467">
    <property type="entry name" value="His_kinase_dom"/>
</dbReference>
<evidence type="ECO:0000256" key="2">
    <source>
        <dbReference type="ARBA" id="ARBA00012438"/>
    </source>
</evidence>
<dbReference type="PRINTS" id="PR00344">
    <property type="entry name" value="BCTRLSENSOR"/>
</dbReference>
<dbReference type="PANTHER" id="PTHR43065:SF42">
    <property type="entry name" value="TWO-COMPONENT SENSOR PPRA"/>
    <property type="match status" value="1"/>
</dbReference>
<keyword evidence="3" id="KW-0597">Phosphoprotein</keyword>
<evidence type="ECO:0000313" key="14">
    <source>
        <dbReference type="EMBL" id="TYO96648.1"/>
    </source>
</evidence>
<evidence type="ECO:0000256" key="10">
    <source>
        <dbReference type="SAM" id="Phobius"/>
    </source>
</evidence>
<dbReference type="Pfam" id="PF13426">
    <property type="entry name" value="PAS_9"/>
    <property type="match status" value="1"/>
</dbReference>
<keyword evidence="15" id="KW-1185">Reference proteome</keyword>
<dbReference type="PROSITE" id="PS50112">
    <property type="entry name" value="PAS"/>
    <property type="match status" value="3"/>
</dbReference>
<dbReference type="Gene3D" id="1.10.287.130">
    <property type="match status" value="1"/>
</dbReference>
<dbReference type="InterPro" id="IPR036890">
    <property type="entry name" value="HATPase_C_sf"/>
</dbReference>
<dbReference type="EMBL" id="VNIB01000013">
    <property type="protein sequence ID" value="TYO96648.1"/>
    <property type="molecule type" value="Genomic_DNA"/>
</dbReference>
<dbReference type="GO" id="GO:0000155">
    <property type="term" value="F:phosphorelay sensor kinase activity"/>
    <property type="evidence" value="ECO:0007669"/>
    <property type="project" value="InterPro"/>
</dbReference>
<organism evidence="14 15">
    <name type="scientific">Geothermobacter ehrlichii</name>
    <dbReference type="NCBI Taxonomy" id="213224"/>
    <lineage>
        <taxon>Bacteria</taxon>
        <taxon>Pseudomonadati</taxon>
        <taxon>Thermodesulfobacteriota</taxon>
        <taxon>Desulfuromonadia</taxon>
        <taxon>Desulfuromonadales</taxon>
        <taxon>Geothermobacteraceae</taxon>
        <taxon>Geothermobacter</taxon>
    </lineage>
</organism>
<dbReference type="Pfam" id="PF00989">
    <property type="entry name" value="PAS"/>
    <property type="match status" value="1"/>
</dbReference>
<feature type="domain" description="PAC" evidence="13">
    <location>
        <begin position="645"/>
        <end position="695"/>
    </location>
</feature>
<comment type="catalytic activity">
    <reaction evidence="1">
        <text>ATP + protein L-histidine = ADP + protein N-phospho-L-histidine.</text>
        <dbReference type="EC" id="2.7.13.3"/>
    </reaction>
</comment>
<dbReference type="CDD" id="cd00130">
    <property type="entry name" value="PAS"/>
    <property type="match status" value="3"/>
</dbReference>
<sequence>MRPRLLFFACLALLLPALVWGKTPVSIELTAEERAWLEQHGQSIRVGVLPNYPPIEFLQDGRQSGLTADYLRAIEEELGIRFRRVVARNWAELQQMALAHRIDIIGSIQQTPKRAKKLLFTRPYVHLPNAIITRRGAKTGLREKDLAGLRVAVVQDYASWDYLRTHAPNATLVAVDNDLDGLKQLAFGQVDAFVTDLSVASWHIDRLGLSNLQVGGSTNFYWDFRFGVRNDWPLLHAILDKALAGISDDARQALLHRWVGLVTANKLSAKELTIAGLVLGLFMLLIIAFWLWNRLLQRQVELQTDELRNALQRERRIANELRRSEAQLRELTDNLPQTVFEIDTQGIITYVNRYCTEWSGYSRERLIGRCLLEFLLPEDRPVMERRIRILLGEEPEERTDLVYRIQLADGRIRSVLGYASPILSGDRTTGLRGILVDINERLSMEIFLDDLLNAIPDPIFAKDRQHRWIRLNDAFCELIGKPRRELLGKSDFDLFPEEEARVFWEKDDLVFTTGETNLNIERITPPEGSTRILATRKSLMLSPDGEPILVGVIRDITEQEEAARRLAESERRFRQIFDATSDALFIHDAATGVILDVNKTAETMYRASRDELLASDIGKLSSGTPPFDQKGARMRIANALLKGHTVFEWHTRRFDGELFWVEVSLRPATIDNRRVIIATVRDISRRKELEEMMLQAEKMLTIGHLAAGIAHEINNPLAGVLQNLQVLGMRLDQQHPGNRQAAEQAGLDLEALSRYSEARQIPLLLDNANTSAQRARTIVEDLLSFSRRPAGKLEPVDMHQIIESSLKLAETEFNTDQGYDFRAIRLETSLCTPPPPIVGLADQLQQALLNLLRNAAQAMFRAGVRRPCIHIELTDEDDHALLRLSDNGPGMDEATRNRIFEPFFTTRSGQGGTGLGLALVSFIITQNHGGSINVQSTPGQGTTFILQLPTTRSKEAS</sequence>
<keyword evidence="6" id="KW-0418">Kinase</keyword>
<dbReference type="Pfam" id="PF00497">
    <property type="entry name" value="SBP_bac_3"/>
    <property type="match status" value="1"/>
</dbReference>
<dbReference type="SMART" id="SM00091">
    <property type="entry name" value="PAS"/>
    <property type="match status" value="3"/>
</dbReference>
<evidence type="ECO:0000256" key="1">
    <source>
        <dbReference type="ARBA" id="ARBA00000085"/>
    </source>
</evidence>
<dbReference type="InterPro" id="IPR013767">
    <property type="entry name" value="PAS_fold"/>
</dbReference>
<dbReference type="InterPro" id="IPR000700">
    <property type="entry name" value="PAS-assoc_C"/>
</dbReference>
<dbReference type="Pfam" id="PF00512">
    <property type="entry name" value="HisKA"/>
    <property type="match status" value="1"/>
</dbReference>
<evidence type="ECO:0000259" key="12">
    <source>
        <dbReference type="PROSITE" id="PS50112"/>
    </source>
</evidence>
<dbReference type="SUPFAM" id="SSF55874">
    <property type="entry name" value="ATPase domain of HSP90 chaperone/DNA topoisomerase II/histidine kinase"/>
    <property type="match status" value="1"/>
</dbReference>
<dbReference type="GO" id="GO:0005524">
    <property type="term" value="F:ATP binding"/>
    <property type="evidence" value="ECO:0007669"/>
    <property type="project" value="UniProtKB-KW"/>
</dbReference>
<evidence type="ECO:0000256" key="6">
    <source>
        <dbReference type="ARBA" id="ARBA00022777"/>
    </source>
</evidence>
<dbReference type="InterPro" id="IPR036097">
    <property type="entry name" value="HisK_dim/P_sf"/>
</dbReference>
<evidence type="ECO:0000256" key="9">
    <source>
        <dbReference type="SAM" id="Coils"/>
    </source>
</evidence>
<dbReference type="RefSeq" id="WP_187426791.1">
    <property type="nucleotide sequence ID" value="NZ_VNIB01000013.1"/>
</dbReference>
<dbReference type="InterPro" id="IPR003594">
    <property type="entry name" value="HATPase_dom"/>
</dbReference>
<comment type="caution">
    <text evidence="14">The sequence shown here is derived from an EMBL/GenBank/DDBJ whole genome shotgun (WGS) entry which is preliminary data.</text>
</comment>
<dbReference type="Gene3D" id="3.30.565.10">
    <property type="entry name" value="Histidine kinase-like ATPase, C-terminal domain"/>
    <property type="match status" value="1"/>
</dbReference>
<dbReference type="CDD" id="cd01007">
    <property type="entry name" value="PBP2_BvgS_HisK_like"/>
    <property type="match status" value="1"/>
</dbReference>
<keyword evidence="7" id="KW-0067">ATP-binding</keyword>
<dbReference type="SMART" id="SM00388">
    <property type="entry name" value="HisKA"/>
    <property type="match status" value="1"/>
</dbReference>
<dbReference type="PROSITE" id="PS50109">
    <property type="entry name" value="HIS_KIN"/>
    <property type="match status" value="1"/>
</dbReference>
<dbReference type="InterPro" id="IPR001638">
    <property type="entry name" value="Solute-binding_3/MltF_N"/>
</dbReference>
<feature type="domain" description="PAS" evidence="12">
    <location>
        <begin position="569"/>
        <end position="643"/>
    </location>
</feature>
<feature type="coiled-coil region" evidence="9">
    <location>
        <begin position="293"/>
        <end position="334"/>
    </location>
</feature>
<dbReference type="InterPro" id="IPR003661">
    <property type="entry name" value="HisK_dim/P_dom"/>
</dbReference>
<dbReference type="CDD" id="cd00082">
    <property type="entry name" value="HisKA"/>
    <property type="match status" value="1"/>
</dbReference>
<gene>
    <name evidence="14" type="ORF">EDC39_11337</name>
</gene>
<dbReference type="InterPro" id="IPR013656">
    <property type="entry name" value="PAS_4"/>
</dbReference>
<dbReference type="Gene3D" id="3.40.190.10">
    <property type="entry name" value="Periplasmic binding protein-like II"/>
    <property type="match status" value="2"/>
</dbReference>
<proteinExistence type="predicted"/>
<keyword evidence="10" id="KW-0812">Transmembrane</keyword>
<keyword evidence="8" id="KW-0902">Two-component regulatory system</keyword>
<dbReference type="InterPro" id="IPR001610">
    <property type="entry name" value="PAC"/>
</dbReference>
<dbReference type="SUPFAM" id="SSF53850">
    <property type="entry name" value="Periplasmic binding protein-like II"/>
    <property type="match status" value="1"/>
</dbReference>
<evidence type="ECO:0000259" key="11">
    <source>
        <dbReference type="PROSITE" id="PS50109"/>
    </source>
</evidence>
<keyword evidence="10" id="KW-0472">Membrane</keyword>
<dbReference type="EC" id="2.7.13.3" evidence="2"/>
<dbReference type="Pfam" id="PF08448">
    <property type="entry name" value="PAS_4"/>
    <property type="match status" value="1"/>
</dbReference>
<dbReference type="PROSITE" id="PS50113">
    <property type="entry name" value="PAC"/>
    <property type="match status" value="2"/>
</dbReference>
<dbReference type="NCBIfam" id="TIGR00229">
    <property type="entry name" value="sensory_box"/>
    <property type="match status" value="3"/>
</dbReference>
<dbReference type="Gene3D" id="3.30.450.20">
    <property type="entry name" value="PAS domain"/>
    <property type="match status" value="3"/>
</dbReference>
<evidence type="ECO:0000259" key="13">
    <source>
        <dbReference type="PROSITE" id="PS50113"/>
    </source>
</evidence>
<reference evidence="14 15" key="1">
    <citation type="submission" date="2019-07" db="EMBL/GenBank/DDBJ databases">
        <title>Genomic Encyclopedia of Type Strains, Phase IV (KMG-IV): sequencing the most valuable type-strain genomes for metagenomic binning, comparative biology and taxonomic classification.</title>
        <authorList>
            <person name="Goeker M."/>
        </authorList>
    </citation>
    <scope>NUCLEOTIDE SEQUENCE [LARGE SCALE GENOMIC DNA]</scope>
    <source>
        <strain evidence="14 15">SS015</strain>
    </source>
</reference>
<dbReference type="InterPro" id="IPR035965">
    <property type="entry name" value="PAS-like_dom_sf"/>
</dbReference>